<evidence type="ECO:0000313" key="6">
    <source>
        <dbReference type="Proteomes" id="UP000727962"/>
    </source>
</evidence>
<keyword evidence="5" id="KW-0670">Pyruvate</keyword>
<evidence type="ECO:0000256" key="1">
    <source>
        <dbReference type="ARBA" id="ARBA00001964"/>
    </source>
</evidence>
<gene>
    <name evidence="5" type="ORF">HYR64_05055</name>
</gene>
<dbReference type="Pfam" id="PF00676">
    <property type="entry name" value="E1_dh"/>
    <property type="match status" value="1"/>
</dbReference>
<keyword evidence="2" id="KW-0560">Oxidoreductase</keyword>
<dbReference type="PANTHER" id="PTHR11516">
    <property type="entry name" value="PYRUVATE DEHYDROGENASE E1 COMPONENT, ALPHA SUBUNIT BACTERIAL AND ORGANELLAR"/>
    <property type="match status" value="1"/>
</dbReference>
<dbReference type="SUPFAM" id="SSF52518">
    <property type="entry name" value="Thiamin diphosphate-binding fold (THDP-binding)"/>
    <property type="match status" value="1"/>
</dbReference>
<dbReference type="Gene3D" id="3.40.50.970">
    <property type="match status" value="1"/>
</dbReference>
<organism evidence="5 6">
    <name type="scientific">Fimbriimonas ginsengisoli</name>
    <dbReference type="NCBI Taxonomy" id="1005039"/>
    <lineage>
        <taxon>Bacteria</taxon>
        <taxon>Bacillati</taxon>
        <taxon>Armatimonadota</taxon>
        <taxon>Fimbriimonadia</taxon>
        <taxon>Fimbriimonadales</taxon>
        <taxon>Fimbriimonadaceae</taxon>
        <taxon>Fimbriimonas</taxon>
    </lineage>
</organism>
<evidence type="ECO:0000259" key="4">
    <source>
        <dbReference type="Pfam" id="PF00676"/>
    </source>
</evidence>
<sequence>MAKPAHKDLIASPAEVEQDYRDMLFLRHFEEKCNAAYRAGKVGGYLHVYIGMEPLAVGWLGCIKKGYDRVIAPYRIHGHALTLGSDPVKVMAEIMGRAAGLSHGKGGSMHLYDVEKGFYGGWGIVGGHTPIAAGLAFADKYRNEDRITLCYLGDGAANAGVFFETLNMVGLWDLPIIFLIENNLFAMGTRIEYHAADTELWKRGVPFGIHSERVDGMDVFQVKRDAQRIIDRVRRQQKPALVEVMTYRFAGHGAADNDQSLYRTPKEVEEARRRDPIALIEGFIREHNLMTQEKMEAIDAEIVERVEDIYHQADALPFPEPGEVYEHVYTDMLPEEGH</sequence>
<dbReference type="GO" id="GO:0006086">
    <property type="term" value="P:pyruvate decarboxylation to acetyl-CoA"/>
    <property type="evidence" value="ECO:0007669"/>
    <property type="project" value="TreeGrafter"/>
</dbReference>
<dbReference type="AlphaFoldDB" id="A0A931LUK5"/>
<comment type="caution">
    <text evidence="5">The sequence shown here is derived from an EMBL/GenBank/DDBJ whole genome shotgun (WGS) entry which is preliminary data.</text>
</comment>
<evidence type="ECO:0000313" key="5">
    <source>
        <dbReference type="EMBL" id="MBI1756459.1"/>
    </source>
</evidence>
<accession>A0A931LUK5</accession>
<proteinExistence type="predicted"/>
<evidence type="ECO:0000256" key="2">
    <source>
        <dbReference type="ARBA" id="ARBA00023002"/>
    </source>
</evidence>
<name>A0A931LUK5_FIMGI</name>
<feature type="domain" description="Dehydrogenase E1 component" evidence="4">
    <location>
        <begin position="22"/>
        <end position="321"/>
    </location>
</feature>
<comment type="cofactor">
    <cofactor evidence="1">
        <name>thiamine diphosphate</name>
        <dbReference type="ChEBI" id="CHEBI:58937"/>
    </cofactor>
</comment>
<dbReference type="CDD" id="cd02000">
    <property type="entry name" value="TPP_E1_PDC_ADC_BCADC"/>
    <property type="match status" value="1"/>
</dbReference>
<dbReference type="InterPro" id="IPR029061">
    <property type="entry name" value="THDP-binding"/>
</dbReference>
<protein>
    <submittedName>
        <fullName evidence="5">Pyruvate dehydrogenase (Acetyl-transferring) E1 component subunit alpha</fullName>
    </submittedName>
</protein>
<reference evidence="5" key="1">
    <citation type="submission" date="2020-07" db="EMBL/GenBank/DDBJ databases">
        <title>Huge and variable diversity of episymbiotic CPR bacteria and DPANN archaea in groundwater ecosystems.</title>
        <authorList>
            <person name="He C.Y."/>
            <person name="Keren R."/>
            <person name="Whittaker M."/>
            <person name="Farag I.F."/>
            <person name="Doudna J."/>
            <person name="Cate J.H.D."/>
            <person name="Banfield J.F."/>
        </authorList>
    </citation>
    <scope>NUCLEOTIDE SEQUENCE</scope>
    <source>
        <strain evidence="5">NC_groundwater_17_Pr7_B-0.1um_64_12</strain>
    </source>
</reference>
<dbReference type="Proteomes" id="UP000727962">
    <property type="component" value="Unassembled WGS sequence"/>
</dbReference>
<dbReference type="PANTHER" id="PTHR11516:SF60">
    <property type="entry name" value="PYRUVATE DEHYDROGENASE E1 COMPONENT SUBUNIT ALPHA"/>
    <property type="match status" value="1"/>
</dbReference>
<dbReference type="InterPro" id="IPR001017">
    <property type="entry name" value="DH_E1"/>
</dbReference>
<dbReference type="GO" id="GO:0004739">
    <property type="term" value="F:pyruvate dehydrogenase (acetyl-transferring) activity"/>
    <property type="evidence" value="ECO:0007669"/>
    <property type="project" value="TreeGrafter"/>
</dbReference>
<keyword evidence="3" id="KW-0786">Thiamine pyrophosphate</keyword>
<dbReference type="InterPro" id="IPR050642">
    <property type="entry name" value="PDH_E1_Alpha_Subunit"/>
</dbReference>
<evidence type="ECO:0000256" key="3">
    <source>
        <dbReference type="ARBA" id="ARBA00023052"/>
    </source>
</evidence>
<dbReference type="EMBL" id="JACOSL010000031">
    <property type="protein sequence ID" value="MBI1756459.1"/>
    <property type="molecule type" value="Genomic_DNA"/>
</dbReference>